<feature type="active site" evidence="3">
    <location>
        <position position="167"/>
    </location>
</feature>
<name>A0A1B3ZDK3_9SPHN</name>
<reference evidence="6 7" key="1">
    <citation type="submission" date="2016-01" db="EMBL/GenBank/DDBJ databases">
        <title>Complete genome and mega plasmid sequence of Sphingomonas panacis DCY99 elicits systemic resistance in rice to Xanthomonas oryzae.</title>
        <authorList>
            <person name="Kim Y.J."/>
            <person name="Yang D.C."/>
            <person name="Sing P."/>
        </authorList>
    </citation>
    <scope>NUCLEOTIDE SEQUENCE [LARGE SCALE GENOMIC DNA]</scope>
    <source>
        <strain evidence="6 7">DCY99</strain>
    </source>
</reference>
<dbReference type="InterPro" id="IPR008927">
    <property type="entry name" value="6-PGluconate_DH-like_C_sf"/>
</dbReference>
<evidence type="ECO:0000259" key="5">
    <source>
        <dbReference type="Pfam" id="PF14833"/>
    </source>
</evidence>
<proteinExistence type="predicted"/>
<dbReference type="Pfam" id="PF03446">
    <property type="entry name" value="NAD_binding_2"/>
    <property type="match status" value="1"/>
</dbReference>
<protein>
    <submittedName>
        <fullName evidence="6">Oxidoreductase</fullName>
    </submittedName>
</protein>
<dbReference type="PROSITE" id="PS00895">
    <property type="entry name" value="3_HYDROXYISOBUT_DH"/>
    <property type="match status" value="1"/>
</dbReference>
<dbReference type="Pfam" id="PF14833">
    <property type="entry name" value="NAD_binding_11"/>
    <property type="match status" value="1"/>
</dbReference>
<dbReference type="STRING" id="1560345.AWL63_17695"/>
<dbReference type="PANTHER" id="PTHR43580">
    <property type="entry name" value="OXIDOREDUCTASE GLYR1-RELATED"/>
    <property type="match status" value="1"/>
</dbReference>
<accession>A0A1B3ZDK3</accession>
<dbReference type="InterPro" id="IPR036291">
    <property type="entry name" value="NAD(P)-bd_dom_sf"/>
</dbReference>
<dbReference type="PIRSF" id="PIRSF000103">
    <property type="entry name" value="HIBADH"/>
    <property type="match status" value="1"/>
</dbReference>
<dbReference type="GO" id="GO:0050661">
    <property type="term" value="F:NADP binding"/>
    <property type="evidence" value="ECO:0007669"/>
    <property type="project" value="InterPro"/>
</dbReference>
<sequence>MQVGLIGLGAMGRGMAENLAKGGHDVRIWNRSGDGGKPIAGARLVQTPAEVFQSELVLTMLSDDAAIRSVVLDAGLLANARPGLIHAVTATISVAFAEELAAAHAAAGIGYLSAPVFGRPDAAAAGQLSVVVAGDPAAIETARPAFEAISRKIWVLGEHPRQANAAKIAGNMMITFAIEAMAEALVLVGDNDVTTEAFFELMLGTLFGGRIYETYSASIAAGNFEPGFRMQLGLKDLRLATEAADTAGKRLPMLDTVRTRMSEAVDAGMGEKDWSAIAEMLLRDG</sequence>
<dbReference type="GO" id="GO:0016054">
    <property type="term" value="P:organic acid catabolic process"/>
    <property type="evidence" value="ECO:0007669"/>
    <property type="project" value="UniProtKB-ARBA"/>
</dbReference>
<keyword evidence="2" id="KW-0520">NAD</keyword>
<evidence type="ECO:0000256" key="3">
    <source>
        <dbReference type="PIRSR" id="PIRSR000103-1"/>
    </source>
</evidence>
<dbReference type="GO" id="GO:0051287">
    <property type="term" value="F:NAD binding"/>
    <property type="evidence" value="ECO:0007669"/>
    <property type="project" value="InterPro"/>
</dbReference>
<dbReference type="InterPro" id="IPR051265">
    <property type="entry name" value="HIBADH-related_NP60_sf"/>
</dbReference>
<dbReference type="Proteomes" id="UP000094256">
    <property type="component" value="Chromosome"/>
</dbReference>
<dbReference type="Gene3D" id="3.40.50.720">
    <property type="entry name" value="NAD(P)-binding Rossmann-like Domain"/>
    <property type="match status" value="1"/>
</dbReference>
<gene>
    <name evidence="6" type="ORF">AWL63_17695</name>
</gene>
<dbReference type="OrthoDB" id="9812907at2"/>
<dbReference type="Gene3D" id="1.10.1040.10">
    <property type="entry name" value="N-(1-d-carboxylethyl)-l-norvaline Dehydrogenase, domain 2"/>
    <property type="match status" value="1"/>
</dbReference>
<organism evidence="6 7">
    <name type="scientific">Sphingomonas panacis</name>
    <dbReference type="NCBI Taxonomy" id="1560345"/>
    <lineage>
        <taxon>Bacteria</taxon>
        <taxon>Pseudomonadati</taxon>
        <taxon>Pseudomonadota</taxon>
        <taxon>Alphaproteobacteria</taxon>
        <taxon>Sphingomonadales</taxon>
        <taxon>Sphingomonadaceae</taxon>
        <taxon>Sphingomonas</taxon>
    </lineage>
</organism>
<dbReference type="PANTHER" id="PTHR43580:SF2">
    <property type="entry name" value="CYTOKINE-LIKE NUCLEAR FACTOR N-PAC"/>
    <property type="match status" value="1"/>
</dbReference>
<evidence type="ECO:0000256" key="1">
    <source>
        <dbReference type="ARBA" id="ARBA00023002"/>
    </source>
</evidence>
<dbReference type="KEGG" id="span:AWL63_17695"/>
<dbReference type="SUPFAM" id="SSF51735">
    <property type="entry name" value="NAD(P)-binding Rossmann-fold domains"/>
    <property type="match status" value="1"/>
</dbReference>
<keyword evidence="7" id="KW-1185">Reference proteome</keyword>
<keyword evidence="1" id="KW-0560">Oxidoreductase</keyword>
<dbReference type="GO" id="GO:0016491">
    <property type="term" value="F:oxidoreductase activity"/>
    <property type="evidence" value="ECO:0007669"/>
    <property type="project" value="UniProtKB-KW"/>
</dbReference>
<evidence type="ECO:0000259" key="4">
    <source>
        <dbReference type="Pfam" id="PF03446"/>
    </source>
</evidence>
<dbReference type="InterPro" id="IPR015815">
    <property type="entry name" value="HIBADH-related"/>
</dbReference>
<dbReference type="InterPro" id="IPR013328">
    <property type="entry name" value="6PGD_dom2"/>
</dbReference>
<dbReference type="InterPro" id="IPR002204">
    <property type="entry name" value="3-OH-isobutyrate_DH-rel_CS"/>
</dbReference>
<dbReference type="EMBL" id="CP014168">
    <property type="protein sequence ID" value="AOH85495.1"/>
    <property type="molecule type" value="Genomic_DNA"/>
</dbReference>
<evidence type="ECO:0000256" key="2">
    <source>
        <dbReference type="ARBA" id="ARBA00023027"/>
    </source>
</evidence>
<dbReference type="AlphaFoldDB" id="A0A1B3ZDK3"/>
<dbReference type="SUPFAM" id="SSF48179">
    <property type="entry name" value="6-phosphogluconate dehydrogenase C-terminal domain-like"/>
    <property type="match status" value="1"/>
</dbReference>
<dbReference type="RefSeq" id="WP_069206028.1">
    <property type="nucleotide sequence ID" value="NZ_CP014168.1"/>
</dbReference>
<feature type="domain" description="6-phosphogluconate dehydrogenase NADP-binding" evidence="4">
    <location>
        <begin position="2"/>
        <end position="157"/>
    </location>
</feature>
<feature type="domain" description="3-hydroxyisobutyrate dehydrogenase-like NAD-binding" evidence="5">
    <location>
        <begin position="163"/>
        <end position="280"/>
    </location>
</feature>
<evidence type="ECO:0000313" key="6">
    <source>
        <dbReference type="EMBL" id="AOH85495.1"/>
    </source>
</evidence>
<evidence type="ECO:0000313" key="7">
    <source>
        <dbReference type="Proteomes" id="UP000094256"/>
    </source>
</evidence>
<dbReference type="InterPro" id="IPR006115">
    <property type="entry name" value="6PGDH_NADP-bd"/>
</dbReference>
<dbReference type="InterPro" id="IPR029154">
    <property type="entry name" value="HIBADH-like_NADP-bd"/>
</dbReference>